<dbReference type="Gene3D" id="1.20.1440.230">
    <property type="entry name" value="NADH-ubiquinone oxidoreductase 51kDa subunit, iron-sulphur binding domain"/>
    <property type="match status" value="1"/>
</dbReference>
<dbReference type="InterPro" id="IPR036188">
    <property type="entry name" value="FAD/NAD-bd_sf"/>
</dbReference>
<dbReference type="GO" id="GO:0016491">
    <property type="term" value="F:oxidoreductase activity"/>
    <property type="evidence" value="ECO:0007669"/>
    <property type="project" value="InterPro"/>
</dbReference>
<evidence type="ECO:0000256" key="1">
    <source>
        <dbReference type="ARBA" id="ARBA00007523"/>
    </source>
</evidence>
<dbReference type="InterPro" id="IPR023753">
    <property type="entry name" value="FAD/NAD-binding_dom"/>
</dbReference>
<dbReference type="SUPFAM" id="SSF140490">
    <property type="entry name" value="Nqo1C-terminal domain-like"/>
    <property type="match status" value="1"/>
</dbReference>
<organism evidence="7 8">
    <name type="scientific">Marispirochaeta aestuarii</name>
    <dbReference type="NCBI Taxonomy" id="1963862"/>
    <lineage>
        <taxon>Bacteria</taxon>
        <taxon>Pseudomonadati</taxon>
        <taxon>Spirochaetota</taxon>
        <taxon>Spirochaetia</taxon>
        <taxon>Spirochaetales</taxon>
        <taxon>Spirochaetaceae</taxon>
        <taxon>Marispirochaeta</taxon>
    </lineage>
</organism>
<comment type="caution">
    <text evidence="7">The sequence shown here is derived from an EMBL/GenBank/DDBJ whole genome shotgun (WGS) entry which is preliminary data.</text>
</comment>
<dbReference type="FunFam" id="3.40.50.11540:FF:000001">
    <property type="entry name" value="NADH dehydrogenase [ubiquinone] flavoprotein 1, mitochondrial"/>
    <property type="match status" value="1"/>
</dbReference>
<dbReference type="Proteomes" id="UP000192343">
    <property type="component" value="Unassembled WGS sequence"/>
</dbReference>
<dbReference type="Gene3D" id="6.10.250.1450">
    <property type="match status" value="1"/>
</dbReference>
<dbReference type="GO" id="GO:0046872">
    <property type="term" value="F:metal ion binding"/>
    <property type="evidence" value="ECO:0007669"/>
    <property type="project" value="UniProtKB-KW"/>
</dbReference>
<dbReference type="PRINTS" id="PR00469">
    <property type="entry name" value="PNDRDTASEII"/>
</dbReference>
<dbReference type="SUPFAM" id="SSF52833">
    <property type="entry name" value="Thioredoxin-like"/>
    <property type="match status" value="1"/>
</dbReference>
<dbReference type="Gene3D" id="3.10.20.600">
    <property type="match status" value="1"/>
</dbReference>
<dbReference type="Pfam" id="PF01257">
    <property type="entry name" value="2Fe-2S_thioredx"/>
    <property type="match status" value="1"/>
</dbReference>
<name>A0A1Y1S274_9SPIO</name>
<protein>
    <submittedName>
        <fullName evidence="7">Hydrogenase</fullName>
    </submittedName>
</protein>
<evidence type="ECO:0000313" key="8">
    <source>
        <dbReference type="Proteomes" id="UP000192343"/>
    </source>
</evidence>
<dbReference type="Pfam" id="PF07992">
    <property type="entry name" value="Pyr_redox_2"/>
    <property type="match status" value="1"/>
</dbReference>
<dbReference type="FunFam" id="1.20.1440.230:FF:000001">
    <property type="entry name" value="Mitochondrial NADH dehydrogenase flavoprotein 1"/>
    <property type="match status" value="1"/>
</dbReference>
<evidence type="ECO:0000313" key="7">
    <source>
        <dbReference type="EMBL" id="ORC37029.1"/>
    </source>
</evidence>
<evidence type="ECO:0000256" key="3">
    <source>
        <dbReference type="ARBA" id="ARBA00022723"/>
    </source>
</evidence>
<dbReference type="InterPro" id="IPR011538">
    <property type="entry name" value="Nuo51_FMN-bd"/>
</dbReference>
<keyword evidence="8" id="KW-1185">Reference proteome</keyword>
<dbReference type="AlphaFoldDB" id="A0A1Y1S274"/>
<evidence type="ECO:0000256" key="4">
    <source>
        <dbReference type="ARBA" id="ARBA00023004"/>
    </source>
</evidence>
<keyword evidence="2" id="KW-0004">4Fe-4S</keyword>
<dbReference type="InterPro" id="IPR028261">
    <property type="entry name" value="DPD_II"/>
</dbReference>
<dbReference type="EMBL" id="MWQY01000004">
    <property type="protein sequence ID" value="ORC37029.1"/>
    <property type="molecule type" value="Genomic_DNA"/>
</dbReference>
<dbReference type="PROSITE" id="PS51257">
    <property type="entry name" value="PROKAR_LIPOPROTEIN"/>
    <property type="match status" value="1"/>
</dbReference>
<dbReference type="PANTHER" id="PTHR43578">
    <property type="entry name" value="NADH-QUINONE OXIDOREDUCTASE SUBUNIT F"/>
    <property type="match status" value="1"/>
</dbReference>
<dbReference type="SUPFAM" id="SSF51971">
    <property type="entry name" value="Nucleotide-binding domain"/>
    <property type="match status" value="1"/>
</dbReference>
<feature type="domain" description="NADH-ubiquinone oxidoreductase 51kDa subunit iron-sulphur binding" evidence="6">
    <location>
        <begin position="456"/>
        <end position="501"/>
    </location>
</feature>
<dbReference type="CDD" id="cd02980">
    <property type="entry name" value="TRX_Fd_family"/>
    <property type="match status" value="1"/>
</dbReference>
<dbReference type="SUPFAM" id="SSF142984">
    <property type="entry name" value="Nqo1 middle domain-like"/>
    <property type="match status" value="1"/>
</dbReference>
<evidence type="ECO:0000256" key="5">
    <source>
        <dbReference type="ARBA" id="ARBA00023014"/>
    </source>
</evidence>
<dbReference type="PROSITE" id="PS00645">
    <property type="entry name" value="COMPLEX1_51K_2"/>
    <property type="match status" value="1"/>
</dbReference>
<dbReference type="PRINTS" id="PR00368">
    <property type="entry name" value="FADPNR"/>
</dbReference>
<dbReference type="SUPFAM" id="SSF46548">
    <property type="entry name" value="alpha-helical ferredoxin"/>
    <property type="match status" value="1"/>
</dbReference>
<dbReference type="Gene3D" id="3.40.30.10">
    <property type="entry name" value="Glutaredoxin"/>
    <property type="match status" value="1"/>
</dbReference>
<evidence type="ECO:0000256" key="2">
    <source>
        <dbReference type="ARBA" id="ARBA00022485"/>
    </source>
</evidence>
<dbReference type="Gene3D" id="3.40.50.11540">
    <property type="entry name" value="NADH-ubiquinone oxidoreductase 51kDa subunit"/>
    <property type="match status" value="1"/>
</dbReference>
<dbReference type="STRING" id="1963862.B4O97_04605"/>
<sequence>MQRINDREHLDKLSREYAADKNEQTILLCAGGGCMASGAMDVKEALQDALKRNSLSIPVKETGCMGPCAAGPVIMIHPEKIVYERVSPEDADEIVTSHFIGKKLLSRLIHKNSGSREEAPEMDSIDFLKNQKKIVLRNCGRIDPGRIEDYYGEGGYTALAKVLTGMKPEDVVQAIKISGLRGRGGAGFPTWMKWEFTRKAEGDLKYALCNADEGDPGAFMDRSVLEGDPHSLIEGMAIAAYAIGAREGFVYVRAEYPLAVSRLHKALEQAREAGLLGENILNTGFSFDLSIRMGSGAFVCGEETALISSIEGHRGEPRPRPPFPAQKGLWQKPTLLNNVETYANVPAILMNGPEKYAAIGSDKSSGTKVFALAGAIETSGLVEVPIGTSLGELIYDIGGGIKNGKTFKAAQIGGPSGGCIPKEHLSVPLDYDSLAELGAIMGSGGLIVMDEDTCMVDVARFFLEFVQEESCGKCVPCRVGTKRMLEILNRICEGKGEEGDIERLIELGTMIKETSLCGLGQTAPNPVLSTIRHFRHEYEDHIRRKHCEAGVCPGLVRAPCQSACPANVDIPGFVSLVREKRYAEALRLHRERNPFAAVCARVCFHTCEDHCRRSTLDEPVSIRGIKRFLVEQEVTIQIPEVRENPENEKRRVAIIGAGPAGLSCGFFLARLGYKPEIFEAESRPGGMLAQTIPAYRLPRETLAREVRMIERMGVKIHTEKRLGRDFSLEGLKEDGYEAVFMALGAPENLPLGVAGEDAKGVVQAVPFLREYNIRGSVPVGNRVIVIGGGNAAVDAARTAIRLEAEEVTILYRRSQEQMPAYAEELEEALNEGVALRTLVQPVEIVSDKNGTVTGLRCLPMTLGDFDRSGRRGPKAVEEEPEFIPADQIIIAIGQRLDPKPVLGSLELATRPDHFIIANQINGQTSVPWIFSGGDMVSGPSSVVSAIAAGERAAAGIDEYLSGENHAFWREEWNNDTAYDPDEAPVPYPREKLPTIDVERRRSNFDEVELCWTEASAMRQCGRCLRCDYGKSPVRRETKEKEAAHV</sequence>
<proteinExistence type="inferred from homology"/>
<accession>A0A1Y1S274</accession>
<dbReference type="GO" id="GO:0010181">
    <property type="term" value="F:FMN binding"/>
    <property type="evidence" value="ECO:0007669"/>
    <property type="project" value="InterPro"/>
</dbReference>
<dbReference type="SUPFAM" id="SSF142019">
    <property type="entry name" value="Nqo1 FMN-binding domain-like"/>
    <property type="match status" value="1"/>
</dbReference>
<dbReference type="GO" id="GO:0051539">
    <property type="term" value="F:4 iron, 4 sulfur cluster binding"/>
    <property type="evidence" value="ECO:0007669"/>
    <property type="project" value="UniProtKB-KW"/>
</dbReference>
<evidence type="ECO:0000259" key="6">
    <source>
        <dbReference type="SMART" id="SM00928"/>
    </source>
</evidence>
<dbReference type="InterPro" id="IPR037225">
    <property type="entry name" value="Nuo51_FMN-bd_sf"/>
</dbReference>
<dbReference type="InterPro" id="IPR019575">
    <property type="entry name" value="Nuop51_4Fe4S-bd"/>
</dbReference>
<dbReference type="GO" id="GO:0008137">
    <property type="term" value="F:NADH dehydrogenase (ubiquinone) activity"/>
    <property type="evidence" value="ECO:0007669"/>
    <property type="project" value="InterPro"/>
</dbReference>
<dbReference type="SMART" id="SM00928">
    <property type="entry name" value="NADH_4Fe-4S"/>
    <property type="match status" value="1"/>
</dbReference>
<dbReference type="Pfam" id="PF14691">
    <property type="entry name" value="Fer4_20"/>
    <property type="match status" value="1"/>
</dbReference>
<dbReference type="InterPro" id="IPR036249">
    <property type="entry name" value="Thioredoxin-like_sf"/>
</dbReference>
<keyword evidence="3" id="KW-0479">Metal-binding</keyword>
<keyword evidence="5" id="KW-0411">Iron-sulfur</keyword>
<dbReference type="Gene3D" id="3.50.50.60">
    <property type="entry name" value="FAD/NAD(P)-binding domain"/>
    <property type="match status" value="2"/>
</dbReference>
<dbReference type="Pfam" id="PF01512">
    <property type="entry name" value="Complex1_51K"/>
    <property type="match status" value="1"/>
</dbReference>
<dbReference type="InterPro" id="IPR001949">
    <property type="entry name" value="NADH-UbQ_OxRdtase_51kDa_CS"/>
</dbReference>
<dbReference type="InterPro" id="IPR037207">
    <property type="entry name" value="Nuop51_4Fe4S-bd_sf"/>
</dbReference>
<dbReference type="PANTHER" id="PTHR43578:SF3">
    <property type="entry name" value="NADH-QUINONE OXIDOREDUCTASE SUBUNIT F"/>
    <property type="match status" value="1"/>
</dbReference>
<dbReference type="Pfam" id="PF10589">
    <property type="entry name" value="NADH_4Fe-4S"/>
    <property type="match status" value="1"/>
</dbReference>
<gene>
    <name evidence="7" type="ORF">B4O97_04605</name>
</gene>
<keyword evidence="4" id="KW-0408">Iron</keyword>
<reference evidence="7 8" key="1">
    <citation type="submission" date="2017-03" db="EMBL/GenBank/DDBJ databases">
        <title>Draft Genome sequence of Marispirochaeta sp. strain JC444.</title>
        <authorList>
            <person name="Shivani Y."/>
            <person name="Subhash Y."/>
            <person name="Sasikala C."/>
            <person name="Ramana C."/>
        </authorList>
    </citation>
    <scope>NUCLEOTIDE SEQUENCE [LARGE SCALE GENOMIC DNA]</scope>
    <source>
        <strain evidence="7 8">JC444</strain>
    </source>
</reference>
<comment type="similarity">
    <text evidence="1">Belongs to the complex I 51 kDa subunit family.</text>
</comment>